<name>A0A7J7ZEL1_RHIFE</name>
<sequence>MQRKLVKHRVRHTGERPYSCSACEQMGKTLRVQLWETWNTALLREARSNCNWSKIGQGFWDGTRRQLCFYFPL</sequence>
<dbReference type="InterPro" id="IPR036236">
    <property type="entry name" value="Znf_C2H2_sf"/>
</dbReference>
<dbReference type="Gene3D" id="3.30.160.60">
    <property type="entry name" value="Classic Zinc Finger"/>
    <property type="match status" value="1"/>
</dbReference>
<protein>
    <submittedName>
        <fullName evidence="1">Zinc finger and BTB domain containing 49</fullName>
    </submittedName>
</protein>
<accession>A0A7J7ZEL1</accession>
<evidence type="ECO:0000313" key="1">
    <source>
        <dbReference type="EMBL" id="KAF6372743.1"/>
    </source>
</evidence>
<reference evidence="1 2" key="1">
    <citation type="journal article" date="2020" name="Nature">
        <title>Six reference-quality genomes reveal evolution of bat adaptations.</title>
        <authorList>
            <person name="Jebb D."/>
            <person name="Huang Z."/>
            <person name="Pippel M."/>
            <person name="Hughes G.M."/>
            <person name="Lavrichenko K."/>
            <person name="Devanna P."/>
            <person name="Winkler S."/>
            <person name="Jermiin L.S."/>
            <person name="Skirmuntt E.C."/>
            <person name="Katzourakis A."/>
            <person name="Burkitt-Gray L."/>
            <person name="Ray D.A."/>
            <person name="Sullivan K.A.M."/>
            <person name="Roscito J.G."/>
            <person name="Kirilenko B.M."/>
            <person name="Davalos L.M."/>
            <person name="Corthals A.P."/>
            <person name="Power M.L."/>
            <person name="Jones G."/>
            <person name="Ransome R.D."/>
            <person name="Dechmann D.K.N."/>
            <person name="Locatelli A.G."/>
            <person name="Puechmaille S.J."/>
            <person name="Fedrigo O."/>
            <person name="Jarvis E.D."/>
            <person name="Hiller M."/>
            <person name="Vernes S.C."/>
            <person name="Myers E.W."/>
            <person name="Teeling E.C."/>
        </authorList>
    </citation>
    <scope>NUCLEOTIDE SEQUENCE [LARGE SCALE GENOMIC DNA]</scope>
    <source>
        <strain evidence="1">MRhiFer1</strain>
        <tissue evidence="1">Lung</tissue>
    </source>
</reference>
<dbReference type="EMBL" id="JACAGC010000004">
    <property type="protein sequence ID" value="KAF6372743.1"/>
    <property type="molecule type" value="Genomic_DNA"/>
</dbReference>
<comment type="caution">
    <text evidence="1">The sequence shown here is derived from an EMBL/GenBank/DDBJ whole genome shotgun (WGS) entry which is preliminary data.</text>
</comment>
<proteinExistence type="predicted"/>
<dbReference type="Proteomes" id="UP000585614">
    <property type="component" value="Unassembled WGS sequence"/>
</dbReference>
<dbReference type="SUPFAM" id="SSF57667">
    <property type="entry name" value="beta-beta-alpha zinc fingers"/>
    <property type="match status" value="1"/>
</dbReference>
<gene>
    <name evidence="1" type="ORF">mRhiFer1_018550</name>
</gene>
<evidence type="ECO:0000313" key="2">
    <source>
        <dbReference type="Proteomes" id="UP000585614"/>
    </source>
</evidence>
<dbReference type="AlphaFoldDB" id="A0A7J7ZEL1"/>
<organism evidence="1 2">
    <name type="scientific">Rhinolophus ferrumequinum</name>
    <name type="common">Greater horseshoe bat</name>
    <dbReference type="NCBI Taxonomy" id="59479"/>
    <lineage>
        <taxon>Eukaryota</taxon>
        <taxon>Metazoa</taxon>
        <taxon>Chordata</taxon>
        <taxon>Craniata</taxon>
        <taxon>Vertebrata</taxon>
        <taxon>Euteleostomi</taxon>
        <taxon>Mammalia</taxon>
        <taxon>Eutheria</taxon>
        <taxon>Laurasiatheria</taxon>
        <taxon>Chiroptera</taxon>
        <taxon>Yinpterochiroptera</taxon>
        <taxon>Rhinolophoidea</taxon>
        <taxon>Rhinolophidae</taxon>
        <taxon>Rhinolophinae</taxon>
        <taxon>Rhinolophus</taxon>
    </lineage>
</organism>